<feature type="compositionally biased region" description="Low complexity" evidence="1">
    <location>
        <begin position="206"/>
        <end position="219"/>
    </location>
</feature>
<reference evidence="2" key="1">
    <citation type="thesis" date="2020" institute="ProQuest LLC" country="789 East Eisenhower Parkway, Ann Arbor, MI, USA">
        <title>Comparative Genomics and Chromosome Evolution.</title>
        <authorList>
            <person name="Mudd A.B."/>
        </authorList>
    </citation>
    <scope>NUCLEOTIDE SEQUENCE</scope>
    <source>
        <strain evidence="2">237g6f4</strain>
        <tissue evidence="2">Blood</tissue>
    </source>
</reference>
<dbReference type="GO" id="GO:0034237">
    <property type="term" value="F:protein kinase A regulatory subunit binding"/>
    <property type="evidence" value="ECO:0007669"/>
    <property type="project" value="TreeGrafter"/>
</dbReference>
<organism evidence="2 3">
    <name type="scientific">Engystomops pustulosus</name>
    <name type="common">Tungara frog</name>
    <name type="synonym">Physalaemus pustulosus</name>
    <dbReference type="NCBI Taxonomy" id="76066"/>
    <lineage>
        <taxon>Eukaryota</taxon>
        <taxon>Metazoa</taxon>
        <taxon>Chordata</taxon>
        <taxon>Craniata</taxon>
        <taxon>Vertebrata</taxon>
        <taxon>Euteleostomi</taxon>
        <taxon>Amphibia</taxon>
        <taxon>Batrachia</taxon>
        <taxon>Anura</taxon>
        <taxon>Neobatrachia</taxon>
        <taxon>Hyloidea</taxon>
        <taxon>Leptodactylidae</taxon>
        <taxon>Leiuperinae</taxon>
        <taxon>Engystomops</taxon>
    </lineage>
</organism>
<sequence>MTKGQLQAWGGVAHLACILAHLTLLGHKSCLMGWRGRPGYNLQRPNFARNRPFNMAGRGYGPGFRFGPPRFPVHTRPNYFHDVQFAENPDVHGNSFCLPVGPNEMTPKMWREMKKKRSQKTALKQLPKQEEKAPEADVTPEVPKKKKSKKMKIRLRKLRAKKLQKQAVANQSQNSAAATVTNPQQQKPTGPDQPQGAAAKNPPQPSAASTSQQAPAQAKPQKRPKTLNGDMKKGEAAAEKNDAEAPNKKPKTEETNPPANQSEVVTHWGWRDDPSTMFSCSLCRYNTVDESEIQKHFYSYPHRAILKNLTIFFPRDRVDFLHDYLVFKNKRMAKQRASSIVHSIKEEYKALSQDHYLHRIQATHCHACDVLIPDSPGLLAQHVRSDAHQKNRKLIVKSVRQSCIAAAKELLMDKELLQMHRKLCQGINPFKDAAFSSAHESSTQDILVAEEDEDLDEDNDSMAETSDGREGLVVDNEAPGHENSNSENKTLPEVTAPETQSLTVIMEPEEEEEEAEAAEAP</sequence>
<dbReference type="GO" id="GO:0003677">
    <property type="term" value="F:DNA binding"/>
    <property type="evidence" value="ECO:0007669"/>
    <property type="project" value="InterPro"/>
</dbReference>
<comment type="caution">
    <text evidence="2">The sequence shown here is derived from an EMBL/GenBank/DDBJ whole genome shotgun (WGS) entry which is preliminary data.</text>
</comment>
<gene>
    <name evidence="2" type="ORF">GDO81_009147</name>
</gene>
<dbReference type="Proteomes" id="UP000824782">
    <property type="component" value="Unassembled WGS sequence"/>
</dbReference>
<evidence type="ECO:0000313" key="2">
    <source>
        <dbReference type="EMBL" id="KAG8574338.1"/>
    </source>
</evidence>
<evidence type="ECO:0000256" key="1">
    <source>
        <dbReference type="SAM" id="MobiDB-lite"/>
    </source>
</evidence>
<accession>A0AAV7BP82</accession>
<protein>
    <submittedName>
        <fullName evidence="2">Uncharacterized protein</fullName>
    </submittedName>
</protein>
<dbReference type="InterPro" id="IPR007071">
    <property type="entry name" value="AKAP95"/>
</dbReference>
<feature type="region of interest" description="Disordered" evidence="1">
    <location>
        <begin position="112"/>
        <end position="263"/>
    </location>
</feature>
<proteinExistence type="predicted"/>
<dbReference type="GO" id="GO:0016363">
    <property type="term" value="C:nuclear matrix"/>
    <property type="evidence" value="ECO:0007669"/>
    <property type="project" value="TreeGrafter"/>
</dbReference>
<keyword evidence="3" id="KW-1185">Reference proteome</keyword>
<feature type="compositionally biased region" description="Low complexity" evidence="1">
    <location>
        <begin position="165"/>
        <end position="178"/>
    </location>
</feature>
<feature type="compositionally biased region" description="Acidic residues" evidence="1">
    <location>
        <begin position="452"/>
        <end position="461"/>
    </location>
</feature>
<dbReference type="PANTHER" id="PTHR12190">
    <property type="entry name" value="A-KINASE ANCHOR PROTEIN AKAP 8"/>
    <property type="match status" value="1"/>
</dbReference>
<feature type="compositionally biased region" description="Acidic residues" evidence="1">
    <location>
        <begin position="507"/>
        <end position="521"/>
    </location>
</feature>
<feature type="region of interest" description="Disordered" evidence="1">
    <location>
        <begin position="452"/>
        <end position="521"/>
    </location>
</feature>
<dbReference type="AlphaFoldDB" id="A0AAV7BP82"/>
<feature type="compositionally biased region" description="Basic and acidic residues" evidence="1">
    <location>
        <begin position="230"/>
        <end position="254"/>
    </location>
</feature>
<dbReference type="Pfam" id="PF04988">
    <property type="entry name" value="AKAP95"/>
    <property type="match status" value="1"/>
</dbReference>
<feature type="compositionally biased region" description="Basic residues" evidence="1">
    <location>
        <begin position="144"/>
        <end position="164"/>
    </location>
</feature>
<dbReference type="EMBL" id="WNYA01000004">
    <property type="protein sequence ID" value="KAG8574338.1"/>
    <property type="molecule type" value="Genomic_DNA"/>
</dbReference>
<evidence type="ECO:0000313" key="3">
    <source>
        <dbReference type="Proteomes" id="UP000824782"/>
    </source>
</evidence>
<dbReference type="PANTHER" id="PTHR12190:SF7">
    <property type="entry name" value="A-KINASE ANCHORING PROTEIN 8"/>
    <property type="match status" value="1"/>
</dbReference>
<feature type="compositionally biased region" description="Polar residues" evidence="1">
    <location>
        <begin position="179"/>
        <end position="188"/>
    </location>
</feature>
<name>A0AAV7BP82_ENGPU</name>